<evidence type="ECO:0000259" key="5">
    <source>
        <dbReference type="PROSITE" id="PS51158"/>
    </source>
</evidence>
<evidence type="ECO:0000313" key="6">
    <source>
        <dbReference type="EMBL" id="KAF9440676.1"/>
    </source>
</evidence>
<dbReference type="GO" id="GO:0005524">
    <property type="term" value="F:ATP binding"/>
    <property type="evidence" value="ECO:0007669"/>
    <property type="project" value="InterPro"/>
</dbReference>
<dbReference type="InterPro" id="IPR004166">
    <property type="entry name" value="a-kinase_dom"/>
</dbReference>
<feature type="compositionally biased region" description="Acidic residues" evidence="4">
    <location>
        <begin position="59"/>
        <end position="75"/>
    </location>
</feature>
<name>A0A9P6BUT8_9AGAR</name>
<dbReference type="Pfam" id="PF02816">
    <property type="entry name" value="Alpha_kinase"/>
    <property type="match status" value="1"/>
</dbReference>
<feature type="compositionally biased region" description="Basic and acidic residues" evidence="4">
    <location>
        <begin position="76"/>
        <end position="88"/>
    </location>
</feature>
<dbReference type="Gene3D" id="3.20.200.10">
    <property type="entry name" value="MHCK/EF2 kinase"/>
    <property type="match status" value="1"/>
</dbReference>
<sequence>HCQSSNSGIGDFGPEGINAFIRDHHCKEICKRLGLDEDISLDFVSSDLHSNAPEKPTIEDELSSDSEDPDGDDDSIDHRDKDKADGDD</sequence>
<evidence type="ECO:0000256" key="1">
    <source>
        <dbReference type="ARBA" id="ARBA00022527"/>
    </source>
</evidence>
<keyword evidence="1" id="KW-0723">Serine/threonine-protein kinase</keyword>
<dbReference type="InterPro" id="IPR011009">
    <property type="entry name" value="Kinase-like_dom_sf"/>
</dbReference>
<evidence type="ECO:0000256" key="4">
    <source>
        <dbReference type="SAM" id="MobiDB-lite"/>
    </source>
</evidence>
<dbReference type="PROSITE" id="PS51158">
    <property type="entry name" value="ALPHA_KINASE"/>
    <property type="match status" value="1"/>
</dbReference>
<keyword evidence="2" id="KW-0808">Transferase</keyword>
<dbReference type="SUPFAM" id="SSF56112">
    <property type="entry name" value="Protein kinase-like (PK-like)"/>
    <property type="match status" value="1"/>
</dbReference>
<feature type="domain" description="Alpha-type protein kinase" evidence="5">
    <location>
        <begin position="1"/>
        <end position="38"/>
    </location>
</feature>
<comment type="caution">
    <text evidence="6">The sequence shown here is derived from an EMBL/GenBank/DDBJ whole genome shotgun (WGS) entry which is preliminary data.</text>
</comment>
<accession>A0A9P6BUT8</accession>
<keyword evidence="7" id="KW-1185">Reference proteome</keyword>
<evidence type="ECO:0000256" key="3">
    <source>
        <dbReference type="ARBA" id="ARBA00022777"/>
    </source>
</evidence>
<feature type="non-terminal residue" evidence="6">
    <location>
        <position position="1"/>
    </location>
</feature>
<evidence type="ECO:0000313" key="7">
    <source>
        <dbReference type="Proteomes" id="UP000807342"/>
    </source>
</evidence>
<evidence type="ECO:0000256" key="2">
    <source>
        <dbReference type="ARBA" id="ARBA00022679"/>
    </source>
</evidence>
<dbReference type="Proteomes" id="UP000807342">
    <property type="component" value="Unassembled WGS sequence"/>
</dbReference>
<protein>
    <recommendedName>
        <fullName evidence="5">Alpha-type protein kinase domain-containing protein</fullName>
    </recommendedName>
</protein>
<dbReference type="OrthoDB" id="301415at2759"/>
<proteinExistence type="predicted"/>
<dbReference type="AlphaFoldDB" id="A0A9P6BUT8"/>
<organism evidence="6 7">
    <name type="scientific">Macrolepiota fuliginosa MF-IS2</name>
    <dbReference type="NCBI Taxonomy" id="1400762"/>
    <lineage>
        <taxon>Eukaryota</taxon>
        <taxon>Fungi</taxon>
        <taxon>Dikarya</taxon>
        <taxon>Basidiomycota</taxon>
        <taxon>Agaricomycotina</taxon>
        <taxon>Agaricomycetes</taxon>
        <taxon>Agaricomycetidae</taxon>
        <taxon>Agaricales</taxon>
        <taxon>Agaricineae</taxon>
        <taxon>Agaricaceae</taxon>
        <taxon>Macrolepiota</taxon>
    </lineage>
</organism>
<gene>
    <name evidence="6" type="ORF">P691DRAFT_686846</name>
</gene>
<keyword evidence="3" id="KW-0418">Kinase</keyword>
<dbReference type="GO" id="GO:0004674">
    <property type="term" value="F:protein serine/threonine kinase activity"/>
    <property type="evidence" value="ECO:0007669"/>
    <property type="project" value="UniProtKB-KW"/>
</dbReference>
<reference evidence="6" key="1">
    <citation type="submission" date="2020-11" db="EMBL/GenBank/DDBJ databases">
        <authorList>
            <consortium name="DOE Joint Genome Institute"/>
            <person name="Ahrendt S."/>
            <person name="Riley R."/>
            <person name="Andreopoulos W."/>
            <person name="Labutti K."/>
            <person name="Pangilinan J."/>
            <person name="Ruiz-Duenas F.J."/>
            <person name="Barrasa J.M."/>
            <person name="Sanchez-Garcia M."/>
            <person name="Camarero S."/>
            <person name="Miyauchi S."/>
            <person name="Serrano A."/>
            <person name="Linde D."/>
            <person name="Babiker R."/>
            <person name="Drula E."/>
            <person name="Ayuso-Fernandez I."/>
            <person name="Pacheco R."/>
            <person name="Padilla G."/>
            <person name="Ferreira P."/>
            <person name="Barriuso J."/>
            <person name="Kellner H."/>
            <person name="Castanera R."/>
            <person name="Alfaro M."/>
            <person name="Ramirez L."/>
            <person name="Pisabarro A.G."/>
            <person name="Kuo A."/>
            <person name="Tritt A."/>
            <person name="Lipzen A."/>
            <person name="He G."/>
            <person name="Yan M."/>
            <person name="Ng V."/>
            <person name="Cullen D."/>
            <person name="Martin F."/>
            <person name="Rosso M.-N."/>
            <person name="Henrissat B."/>
            <person name="Hibbett D."/>
            <person name="Martinez A.T."/>
            <person name="Grigoriev I.V."/>
        </authorList>
    </citation>
    <scope>NUCLEOTIDE SEQUENCE</scope>
    <source>
        <strain evidence="6">MF-IS2</strain>
    </source>
</reference>
<dbReference type="EMBL" id="MU152337">
    <property type="protein sequence ID" value="KAF9440676.1"/>
    <property type="molecule type" value="Genomic_DNA"/>
</dbReference>
<feature type="region of interest" description="Disordered" evidence="4">
    <location>
        <begin position="46"/>
        <end position="88"/>
    </location>
</feature>